<gene>
    <name evidence="1" type="ORF">TWF694_002041</name>
</gene>
<dbReference type="AlphaFoldDB" id="A0AAV9X5J0"/>
<comment type="caution">
    <text evidence="1">The sequence shown here is derived from an EMBL/GenBank/DDBJ whole genome shotgun (WGS) entry which is preliminary data.</text>
</comment>
<evidence type="ECO:0000313" key="1">
    <source>
        <dbReference type="EMBL" id="KAK6535586.1"/>
    </source>
</evidence>
<accession>A0AAV9X5J0</accession>
<reference evidence="1 2" key="1">
    <citation type="submission" date="2019-10" db="EMBL/GenBank/DDBJ databases">
        <authorList>
            <person name="Palmer J.M."/>
        </authorList>
    </citation>
    <scope>NUCLEOTIDE SEQUENCE [LARGE SCALE GENOMIC DNA]</scope>
    <source>
        <strain evidence="1 2">TWF694</strain>
    </source>
</reference>
<protein>
    <submittedName>
        <fullName evidence="1">Uncharacterized protein</fullName>
    </submittedName>
</protein>
<organism evidence="1 2">
    <name type="scientific">Orbilia ellipsospora</name>
    <dbReference type="NCBI Taxonomy" id="2528407"/>
    <lineage>
        <taxon>Eukaryota</taxon>
        <taxon>Fungi</taxon>
        <taxon>Dikarya</taxon>
        <taxon>Ascomycota</taxon>
        <taxon>Pezizomycotina</taxon>
        <taxon>Orbiliomycetes</taxon>
        <taxon>Orbiliales</taxon>
        <taxon>Orbiliaceae</taxon>
        <taxon>Orbilia</taxon>
    </lineage>
</organism>
<name>A0AAV9X5J0_9PEZI</name>
<proteinExistence type="predicted"/>
<evidence type="ECO:0000313" key="2">
    <source>
        <dbReference type="Proteomes" id="UP001365542"/>
    </source>
</evidence>
<keyword evidence="2" id="KW-1185">Reference proteome</keyword>
<dbReference type="EMBL" id="JAVHJO010000010">
    <property type="protein sequence ID" value="KAK6535586.1"/>
    <property type="molecule type" value="Genomic_DNA"/>
</dbReference>
<sequence length="445" mass="51794">MIRADEDIWSKFFQTHLFSALSQSQSTLTRLKMTFDRTYDPAYSPECNRINDYSCAALRLPHLQQFEYCCHKPEGYHAIFSILHGCQNTLKELSCEDSWRLYASRVDIPVPNPLASHYENWRNCEICCQNRPDGGANGKSIRLQKLSKWKLEGYDEKQKYRGVGRFLALPQEYPLIQIFSDNHILQNAPIETLNVDRILQIHSRFSTMDLVHILQCLSTWKARELEFVRLLRSRTGVESIKVYRNRVTGPYWMESLMGHWQALRELDMSYEFTINEAELERIGKSLPKLKKLIVDLVLEEIHVPASILDGRVFPELQFFNNTSVLDPPLALTDMEEALCKTIKKSMDLGIWSGTLNAILLGMDETDFCFAFFLERTSYEWAWNFGPRSSHVLARELAQAGLRLRYLLPSSSRSIAAANKFARDPRNHDTPDAEEFLRRKRKFMFE</sequence>
<dbReference type="Proteomes" id="UP001365542">
    <property type="component" value="Unassembled WGS sequence"/>
</dbReference>